<dbReference type="EMBL" id="QFOI01000069">
    <property type="protein sequence ID" value="PZP50399.1"/>
    <property type="molecule type" value="Genomic_DNA"/>
</dbReference>
<accession>A0A2W5H9K7</accession>
<evidence type="ECO:0000313" key="5">
    <source>
        <dbReference type="Proteomes" id="UP000249645"/>
    </source>
</evidence>
<organism evidence="4 5">
    <name type="scientific">Pseudopedobacter saltans</name>
    <dbReference type="NCBI Taxonomy" id="151895"/>
    <lineage>
        <taxon>Bacteria</taxon>
        <taxon>Pseudomonadati</taxon>
        <taxon>Bacteroidota</taxon>
        <taxon>Sphingobacteriia</taxon>
        <taxon>Sphingobacteriales</taxon>
        <taxon>Sphingobacteriaceae</taxon>
        <taxon>Pseudopedobacter</taxon>
    </lineage>
</organism>
<name>A0A2W5H9K7_9SPHI</name>
<dbReference type="PANTHER" id="PTHR30273">
    <property type="entry name" value="PERIPLASMIC SIGNAL SENSOR AND SIGMA FACTOR ACTIVATOR FECR-RELATED"/>
    <property type="match status" value="1"/>
</dbReference>
<gene>
    <name evidence="4" type="ORF">DI598_05655</name>
</gene>
<keyword evidence="1" id="KW-1133">Transmembrane helix</keyword>
<evidence type="ECO:0008006" key="6">
    <source>
        <dbReference type="Google" id="ProtNLM"/>
    </source>
</evidence>
<comment type="caution">
    <text evidence="4">The sequence shown here is derived from an EMBL/GenBank/DDBJ whole genome shotgun (WGS) entry which is preliminary data.</text>
</comment>
<dbReference type="AlphaFoldDB" id="A0A2W5H9K7"/>
<dbReference type="Gene3D" id="3.55.50.30">
    <property type="match status" value="1"/>
</dbReference>
<evidence type="ECO:0000256" key="1">
    <source>
        <dbReference type="SAM" id="Phobius"/>
    </source>
</evidence>
<protein>
    <recommendedName>
        <fullName evidence="6">Anti-FecI sigma factor, FecR</fullName>
    </recommendedName>
</protein>
<evidence type="ECO:0000259" key="2">
    <source>
        <dbReference type="Pfam" id="PF04773"/>
    </source>
</evidence>
<feature type="transmembrane region" description="Helical" evidence="1">
    <location>
        <begin position="81"/>
        <end position="98"/>
    </location>
</feature>
<feature type="domain" description="FecR protein" evidence="2">
    <location>
        <begin position="132"/>
        <end position="220"/>
    </location>
</feature>
<reference evidence="4 5" key="1">
    <citation type="submission" date="2017-11" db="EMBL/GenBank/DDBJ databases">
        <title>Infants hospitalized years apart are colonized by the same room-sourced microbial strains.</title>
        <authorList>
            <person name="Brooks B."/>
            <person name="Olm M.R."/>
            <person name="Firek B.A."/>
            <person name="Baker R."/>
            <person name="Thomas B.C."/>
            <person name="Morowitz M.J."/>
            <person name="Banfield J.F."/>
        </authorList>
    </citation>
    <scope>NUCLEOTIDE SEQUENCE [LARGE SCALE GENOMIC DNA]</scope>
    <source>
        <strain evidence="4">S2_009_000_R2_76</strain>
    </source>
</reference>
<dbReference type="Pfam" id="PF16344">
    <property type="entry name" value="FecR_C"/>
    <property type="match status" value="1"/>
</dbReference>
<evidence type="ECO:0000313" key="4">
    <source>
        <dbReference type="EMBL" id="PZP50399.1"/>
    </source>
</evidence>
<sequence>MNVERYRELTTKLGENSITQREMTELETIIESLSEEELMAMGAGSVDEKIGQLSDEKYFSLIHNAKQKAFKKKSNAPVKRILYSVSVAASLLVCVFVYKTMHRTSEIMETNNDKIASSITSNTINPKNITQSVLQKTLLDGTKVVMKPGSKIWYESDFNKENRIVRIEGDVYFDVVHNDKKPFIIHSGDLTTTVLGTAFEIKYWKKDKAASVMVTRGLVKVQKGEKNLALLHKDEILTYDNVKDSGNTAKIDATPLVTNWANKDLKFSGTDIEDILLTLSTRYNKHFIIQSDIVKRTPIVATFSYEDSIEDILKVLCTISRSNYVQSNDTITISKK</sequence>
<dbReference type="InterPro" id="IPR032508">
    <property type="entry name" value="FecR_C"/>
</dbReference>
<dbReference type="InterPro" id="IPR012373">
    <property type="entry name" value="Ferrdict_sens_TM"/>
</dbReference>
<proteinExistence type="predicted"/>
<dbReference type="Pfam" id="PF04773">
    <property type="entry name" value="FecR"/>
    <property type="match status" value="1"/>
</dbReference>
<dbReference type="PIRSF" id="PIRSF018266">
    <property type="entry name" value="FecR"/>
    <property type="match status" value="1"/>
</dbReference>
<dbReference type="GO" id="GO:0016989">
    <property type="term" value="F:sigma factor antagonist activity"/>
    <property type="evidence" value="ECO:0007669"/>
    <property type="project" value="TreeGrafter"/>
</dbReference>
<dbReference type="Gene3D" id="2.60.120.1440">
    <property type="match status" value="1"/>
</dbReference>
<dbReference type="PANTHER" id="PTHR30273:SF2">
    <property type="entry name" value="PROTEIN FECR"/>
    <property type="match status" value="1"/>
</dbReference>
<keyword evidence="1" id="KW-0472">Membrane</keyword>
<dbReference type="InterPro" id="IPR006860">
    <property type="entry name" value="FecR"/>
</dbReference>
<dbReference type="Proteomes" id="UP000249645">
    <property type="component" value="Unassembled WGS sequence"/>
</dbReference>
<keyword evidence="1" id="KW-0812">Transmembrane</keyword>
<feature type="domain" description="Protein FecR C-terminal" evidence="3">
    <location>
        <begin position="265"/>
        <end position="333"/>
    </location>
</feature>
<evidence type="ECO:0000259" key="3">
    <source>
        <dbReference type="Pfam" id="PF16344"/>
    </source>
</evidence>